<dbReference type="EMBL" id="OBDZ01000017">
    <property type="protein sequence ID" value="SNY33458.1"/>
    <property type="molecule type" value="Genomic_DNA"/>
</dbReference>
<feature type="signal peptide" evidence="2">
    <location>
        <begin position="1"/>
        <end position="23"/>
    </location>
</feature>
<sequence length="171" mass="19640">MRKILSFALVMTLVLGVSVYAFAHGSGNGFAQDSRSNYRNNDFRNELNISKEQKDKIEDLQDKYHDQIDDLMDDMRDKRRDLRDLYFDKGVKDDVLKLQAEINQLRDKMSMLMAEMQLEIRDILTAEQLEVMEDHGMMGFGMMGGRGFGGHMAGGGMMGSHMMHGSRMMVW</sequence>
<keyword evidence="1" id="KW-0175">Coiled coil</keyword>
<proteinExistence type="predicted"/>
<name>A0A285HCJ2_9FIRM</name>
<evidence type="ECO:0000256" key="2">
    <source>
        <dbReference type="SAM" id="SignalP"/>
    </source>
</evidence>
<evidence type="ECO:0000313" key="3">
    <source>
        <dbReference type="EMBL" id="SNY33458.1"/>
    </source>
</evidence>
<dbReference type="OrthoDB" id="2112954at2"/>
<dbReference type="STRING" id="1413210.U472_10020"/>
<accession>A0A285HCJ2</accession>
<dbReference type="CDD" id="cd09916">
    <property type="entry name" value="CpxP_like"/>
    <property type="match status" value="1"/>
</dbReference>
<gene>
    <name evidence="3" type="ORF">SAMN06265827_11720</name>
</gene>
<keyword evidence="2" id="KW-0732">Signal</keyword>
<protein>
    <submittedName>
        <fullName evidence="3">Protein refolding chaperone Spy/CpxP family</fullName>
    </submittedName>
</protein>
<feature type="chain" id="PRO_5012063452" evidence="2">
    <location>
        <begin position="24"/>
        <end position="171"/>
    </location>
</feature>
<dbReference type="RefSeq" id="WP_097018321.1">
    <property type="nucleotide sequence ID" value="NZ_OBDZ01000017.1"/>
</dbReference>
<dbReference type="InterPro" id="IPR012899">
    <property type="entry name" value="LTXXQ"/>
</dbReference>
<keyword evidence="4" id="KW-1185">Reference proteome</keyword>
<dbReference type="InterPro" id="IPR025961">
    <property type="entry name" value="Metal_resist"/>
</dbReference>
<dbReference type="Pfam" id="PF13801">
    <property type="entry name" value="Metal_resist"/>
    <property type="match status" value="1"/>
</dbReference>
<feature type="coiled-coil region" evidence="1">
    <location>
        <begin position="40"/>
        <end position="70"/>
    </location>
</feature>
<dbReference type="GO" id="GO:0042597">
    <property type="term" value="C:periplasmic space"/>
    <property type="evidence" value="ECO:0007669"/>
    <property type="project" value="InterPro"/>
</dbReference>
<reference evidence="4" key="1">
    <citation type="submission" date="2017-09" db="EMBL/GenBank/DDBJ databases">
        <authorList>
            <person name="Varghese N."/>
            <person name="Submissions S."/>
        </authorList>
    </citation>
    <scope>NUCLEOTIDE SEQUENCE [LARGE SCALE GENOMIC DNA]</scope>
    <source>
        <strain evidence="4">MSL47</strain>
    </source>
</reference>
<dbReference type="Gene3D" id="1.20.120.1490">
    <property type="match status" value="1"/>
</dbReference>
<organism evidence="3 4">
    <name type="scientific">Orenia metallireducens</name>
    <dbReference type="NCBI Taxonomy" id="1413210"/>
    <lineage>
        <taxon>Bacteria</taxon>
        <taxon>Bacillati</taxon>
        <taxon>Bacillota</taxon>
        <taxon>Clostridia</taxon>
        <taxon>Halanaerobiales</taxon>
        <taxon>Halobacteroidaceae</taxon>
        <taxon>Orenia</taxon>
    </lineage>
</organism>
<evidence type="ECO:0000313" key="4">
    <source>
        <dbReference type="Proteomes" id="UP000219573"/>
    </source>
</evidence>
<evidence type="ECO:0000256" key="1">
    <source>
        <dbReference type="SAM" id="Coils"/>
    </source>
</evidence>
<dbReference type="AlphaFoldDB" id="A0A285HCJ2"/>
<dbReference type="Proteomes" id="UP000219573">
    <property type="component" value="Unassembled WGS sequence"/>
</dbReference>